<name>A0A484L5Q0_9ASTE</name>
<protein>
    <recommendedName>
        <fullName evidence="5">Ubiquitin-like protease family profile domain-containing protein</fullName>
    </recommendedName>
</protein>
<evidence type="ECO:0000256" key="3">
    <source>
        <dbReference type="ARBA" id="ARBA00022801"/>
    </source>
</evidence>
<feature type="region of interest" description="Disordered" evidence="4">
    <location>
        <begin position="485"/>
        <end position="522"/>
    </location>
</feature>
<evidence type="ECO:0000256" key="2">
    <source>
        <dbReference type="ARBA" id="ARBA00022670"/>
    </source>
</evidence>
<dbReference type="GO" id="GO:0008234">
    <property type="term" value="F:cysteine-type peptidase activity"/>
    <property type="evidence" value="ECO:0007669"/>
    <property type="project" value="InterPro"/>
</dbReference>
<feature type="region of interest" description="Disordered" evidence="4">
    <location>
        <begin position="373"/>
        <end position="418"/>
    </location>
</feature>
<dbReference type="PROSITE" id="PS50600">
    <property type="entry name" value="ULP_PROTEASE"/>
    <property type="match status" value="1"/>
</dbReference>
<dbReference type="Proteomes" id="UP000595140">
    <property type="component" value="Unassembled WGS sequence"/>
</dbReference>
<dbReference type="InterPro" id="IPR003653">
    <property type="entry name" value="Peptidase_C48_C"/>
</dbReference>
<dbReference type="PANTHER" id="PTHR48449">
    <property type="entry name" value="DUF1985 DOMAIN-CONTAINING PROTEIN"/>
    <property type="match status" value="1"/>
</dbReference>
<dbReference type="InterPro" id="IPR015410">
    <property type="entry name" value="DUF1985"/>
</dbReference>
<dbReference type="InterPro" id="IPR038765">
    <property type="entry name" value="Papain-like_cys_pep_sf"/>
</dbReference>
<dbReference type="GO" id="GO:0006508">
    <property type="term" value="P:proteolysis"/>
    <property type="evidence" value="ECO:0007669"/>
    <property type="project" value="UniProtKB-KW"/>
</dbReference>
<feature type="region of interest" description="Disordered" evidence="4">
    <location>
        <begin position="652"/>
        <end position="677"/>
    </location>
</feature>
<feature type="region of interest" description="Disordered" evidence="4">
    <location>
        <begin position="1"/>
        <end position="42"/>
    </location>
</feature>
<dbReference type="Pfam" id="PF09331">
    <property type="entry name" value="DUF1985"/>
    <property type="match status" value="1"/>
</dbReference>
<keyword evidence="2" id="KW-0645">Protease</keyword>
<evidence type="ECO:0000256" key="1">
    <source>
        <dbReference type="ARBA" id="ARBA00005234"/>
    </source>
</evidence>
<dbReference type="Gene3D" id="3.40.395.10">
    <property type="entry name" value="Adenoviral Proteinase, Chain A"/>
    <property type="match status" value="1"/>
</dbReference>
<dbReference type="SUPFAM" id="SSF54001">
    <property type="entry name" value="Cysteine proteinases"/>
    <property type="match status" value="1"/>
</dbReference>
<feature type="compositionally biased region" description="Basic residues" evidence="4">
    <location>
        <begin position="24"/>
        <end position="35"/>
    </location>
</feature>
<sequence>MMDEEDTRSDEIADENKRPATKQMAKRPKVSRKFVKKGDRAQPKDGGINTYCNVLETVRRIKGMLRKEELQVFRGTVFGKLLDVPEVRWISNGLLVGLLERYKLPKQGITGCKEMKFKINGRKVLFTKPEFELITGLRSGGNMITLNDERLGDFGLRYFNTGKSVQRCHITDALLHHNRDDPRVETDDVVKLALLHLLGNVMFGHQSCVSFLIGYINLVDDLGAFNKFPWGEVIWEELLTHAGRCAQSLNARGRGRVTFGGFVFALQVWAFEKFPSLRESGHCQIVKGREDWIPCCLRWEIYAKISAQFLHEAIFENPEFEVSKIVPSEKELNDPSLALFASEYIRRGIDDTLQHIECSEKGATVARNLSVGSAKKRKLSTTGNAQNKPKEKRKRIIHSMKGEFLPKRNSKRKKESQSQIITILNDMKKMQESQGKVLKMILEQLERQKGDDTEERGFKKIDDEIVNENVESEDMENKNMGKDTILEEDGTNHGDVGKDATSRHDDNDLGHVDTTVSNEGDDKIKEGMRDERSIETLPKLSETQFSDQFFEQMDKEVNTILKGTIEGNIFEKEGGSDMEPAPNPNFKKVQMDSTIDEQGITLPEEGMDIKGKCMDVDVANKELVEHVKMDTIIDAQPISEYYGNAENEAPCVQTRKSKRQTKAPQKLSLSGRKVQNKTQKMKEAVKSKFEVTLSQMEVVIGPFSLNPKEMPPQEDIDKLKTFLECGVLKRKGRTGVRKIYTKGDENMTKKPIVLDKFIISSKTWLYDLFMDQEWLDTLHMEVGMFYLEVKRFNYKLTQTYSTVTPFFLECLKRHQDDIDKKIKIKEDVGSVSNLTAEVFGFARKCSFPWARSDFVYMPLNTGGHWVLLVLAVESKIVWVYNSKGGRSLKDIAEYSTCIKCLLSKLMDLCDVYINHPSGPMGDNKLDLKAADFCPQQTDAGNCGMFVLKIAEYLMMDMDIRDIRTDQMAAYRMKMATELVRFAESNMAAKE</sequence>
<feature type="compositionally biased region" description="Basic and acidic residues" evidence="4">
    <location>
        <begin position="485"/>
        <end position="511"/>
    </location>
</feature>
<dbReference type="AlphaFoldDB" id="A0A484L5Q0"/>
<proteinExistence type="inferred from homology"/>
<dbReference type="OrthoDB" id="5065855at2759"/>
<accession>A0A484L5Q0</accession>
<keyword evidence="3" id="KW-0378">Hydrolase</keyword>
<reference evidence="6 7" key="1">
    <citation type="submission" date="2018-04" db="EMBL/GenBank/DDBJ databases">
        <authorList>
            <person name="Vogel A."/>
        </authorList>
    </citation>
    <scope>NUCLEOTIDE SEQUENCE [LARGE SCALE GENOMIC DNA]</scope>
</reference>
<dbReference type="PANTHER" id="PTHR48449:SF1">
    <property type="entry name" value="DUF1985 DOMAIN-CONTAINING PROTEIN"/>
    <property type="match status" value="1"/>
</dbReference>
<keyword evidence="7" id="KW-1185">Reference proteome</keyword>
<evidence type="ECO:0000259" key="5">
    <source>
        <dbReference type="PROSITE" id="PS50600"/>
    </source>
</evidence>
<dbReference type="EMBL" id="OOIL02001046">
    <property type="protein sequence ID" value="VFQ71667.1"/>
    <property type="molecule type" value="Genomic_DNA"/>
</dbReference>
<organism evidence="6 7">
    <name type="scientific">Cuscuta campestris</name>
    <dbReference type="NCBI Taxonomy" id="132261"/>
    <lineage>
        <taxon>Eukaryota</taxon>
        <taxon>Viridiplantae</taxon>
        <taxon>Streptophyta</taxon>
        <taxon>Embryophyta</taxon>
        <taxon>Tracheophyta</taxon>
        <taxon>Spermatophyta</taxon>
        <taxon>Magnoliopsida</taxon>
        <taxon>eudicotyledons</taxon>
        <taxon>Gunneridae</taxon>
        <taxon>Pentapetalae</taxon>
        <taxon>asterids</taxon>
        <taxon>lamiids</taxon>
        <taxon>Solanales</taxon>
        <taxon>Convolvulaceae</taxon>
        <taxon>Cuscuteae</taxon>
        <taxon>Cuscuta</taxon>
        <taxon>Cuscuta subgen. Grammica</taxon>
        <taxon>Cuscuta sect. Cleistogrammica</taxon>
    </lineage>
</organism>
<evidence type="ECO:0000256" key="4">
    <source>
        <dbReference type="SAM" id="MobiDB-lite"/>
    </source>
</evidence>
<feature type="compositionally biased region" description="Basic and acidic residues" evidence="4">
    <location>
        <begin position="9"/>
        <end position="18"/>
    </location>
</feature>
<evidence type="ECO:0000313" key="7">
    <source>
        <dbReference type="Proteomes" id="UP000595140"/>
    </source>
</evidence>
<gene>
    <name evidence="6" type="ORF">CCAM_LOCUS13443</name>
</gene>
<evidence type="ECO:0000313" key="6">
    <source>
        <dbReference type="EMBL" id="VFQ71667.1"/>
    </source>
</evidence>
<dbReference type="Pfam" id="PF02902">
    <property type="entry name" value="Peptidase_C48"/>
    <property type="match status" value="1"/>
</dbReference>
<comment type="similarity">
    <text evidence="1">Belongs to the peptidase C48 family.</text>
</comment>
<feature type="domain" description="Ubiquitin-like protease family profile" evidence="5">
    <location>
        <begin position="758"/>
        <end position="953"/>
    </location>
</feature>